<dbReference type="Proteomes" id="UP000807370">
    <property type="component" value="Unassembled WGS sequence"/>
</dbReference>
<dbReference type="Pfam" id="PF12256">
    <property type="entry name" value="TcdB_toxin_midN"/>
    <property type="match status" value="1"/>
</dbReference>
<evidence type="ECO:0000256" key="1">
    <source>
        <dbReference type="ARBA" id="ARBA00004613"/>
    </source>
</evidence>
<dbReference type="RefSeq" id="WP_197962102.1">
    <property type="nucleotide sequence ID" value="NZ_JACCHP010000017.1"/>
</dbReference>
<dbReference type="EMBL" id="JACCHP010000017">
    <property type="protein sequence ID" value="MBH5400955.1"/>
    <property type="molecule type" value="Genomic_DNA"/>
</dbReference>
<sequence>MSAIVFAGGSVSGFAGTMSVPGSFDVSPTGAATYSMPISVPPGAAGMMPALSLAYSSQGGNGPLGMGWALAGLPSIGRCGRTLAQDGATGGVNFDANDRFCMNGQRLVATSGTYGGDGTQYRTEIESLAKIISHGSAGSGPAWFEVHTKSGQTMEFGNTADSRLLAQGQASVRVWGVNKVSDSKSNFYAVTYTSDLTNGQFYPSRIDYTGNVATGVGASNSVQFAYATRPDIIPQYQAGFRFTTAFRLTNVKTYVGSTLVSDYRLAYEQSGPANRSRLTKVSICDGSGSCLPSTSFNWTSTSSGFAGRQIWNSDPWGVSTGWTDNNKYPRWVMDVNGDGLPDLVGIAASAVVVSLNTGTSFGARQVWSTDAWGTSTGWTDNNTYPRMLVDVNGDGLPDLVGIAASAVVVSLNTGTSFGGRQTWSTDAWGVSTGWTDNNTYPRTLVDVNGDGLPDLVGIAASNVMVALNTGASFGPRQYWSSDPWGTSTGWTDNNTYPRWFTDVNGDGLPDLVGIAASAVMVSLNTGTGFGGRQTWSTDAWGVSTGWTDNNTYPRTLVDVNGDGLPDLVGIAASNVMVALNTGASFGPREYWSSDPWGTSTGWTDNNTYPRWFTDVNGDGLPDLVGIAASAVMVSLNTGTSFGGRQTWSTDAWGVSTGWTDNNTYPRMLVDVKGTGFQGIVGFAASDICVATNGTSGPAADVMTSAVNGLGSATTFTYQPGTNTSVVTKGTGTAFPMLDLVSSAYVVSQVNTSNGIGGTVGASYTYSGGRIDLRRRAFLGFAQTGVKDLQTGIASTTTYRQDFPYTGMIASTAKSVTPGTPPGGAAAQGMQLTQLSNSYQFSNASGAASVSSPSVNSAPYKVSLSQSVSSGSDLDGSALPSVTTTNQYDAYLNPTQVVTSTSDGFSKTTVSTYSNDTSAWYLGRLTRSSVTGVAP</sequence>
<dbReference type="Gene3D" id="2.130.10.130">
    <property type="entry name" value="Integrin alpha, N-terminal"/>
    <property type="match status" value="2"/>
</dbReference>
<evidence type="ECO:0000256" key="3">
    <source>
        <dbReference type="ARBA" id="ARBA00023026"/>
    </source>
</evidence>
<organism evidence="5 6">
    <name type="scientific">Bradyrhizobium agreste</name>
    <dbReference type="NCBI Taxonomy" id="2751811"/>
    <lineage>
        <taxon>Bacteria</taxon>
        <taxon>Pseudomonadati</taxon>
        <taxon>Pseudomonadota</taxon>
        <taxon>Alphaproteobacteria</taxon>
        <taxon>Hyphomicrobiales</taxon>
        <taxon>Nitrobacteraceae</taxon>
        <taxon>Bradyrhizobium</taxon>
    </lineage>
</organism>
<gene>
    <name evidence="5" type="ORF">HZZ13_24705</name>
</gene>
<dbReference type="InterPro" id="IPR022045">
    <property type="entry name" value="TcdB_toxin_mid/N"/>
</dbReference>
<comment type="caution">
    <text evidence="5">The sequence shown here is derived from an EMBL/GenBank/DDBJ whole genome shotgun (WGS) entry which is preliminary data.</text>
</comment>
<keyword evidence="3" id="KW-0843">Virulence</keyword>
<protein>
    <submittedName>
        <fullName evidence="5">VCBS repeat-containing protein</fullName>
    </submittedName>
</protein>
<keyword evidence="6" id="KW-1185">Reference proteome</keyword>
<keyword evidence="2" id="KW-0964">Secreted</keyword>
<feature type="domain" description="Insecticide toxin TcdB middle/N-terminal" evidence="4">
    <location>
        <begin position="666"/>
        <end position="800"/>
    </location>
</feature>
<evidence type="ECO:0000256" key="2">
    <source>
        <dbReference type="ARBA" id="ARBA00022525"/>
    </source>
</evidence>
<name>A0ABS0PV41_9BRAD</name>
<dbReference type="InterPro" id="IPR028994">
    <property type="entry name" value="Integrin_alpha_N"/>
</dbReference>
<dbReference type="InterPro" id="IPR003284">
    <property type="entry name" value="Sal_SpvB"/>
</dbReference>
<evidence type="ECO:0000313" key="5">
    <source>
        <dbReference type="EMBL" id="MBH5400955.1"/>
    </source>
</evidence>
<accession>A0ABS0PV41</accession>
<evidence type="ECO:0000313" key="6">
    <source>
        <dbReference type="Proteomes" id="UP000807370"/>
    </source>
</evidence>
<proteinExistence type="predicted"/>
<reference evidence="5 6" key="1">
    <citation type="submission" date="2020-07" db="EMBL/GenBank/DDBJ databases">
        <title>Bradyrhizobium diversity isolated from nodules of indigenous legumes of Western Australia.</title>
        <authorList>
            <person name="Klepa M.S."/>
        </authorList>
    </citation>
    <scope>NUCLEOTIDE SEQUENCE [LARGE SCALE GENOMIC DNA]</scope>
    <source>
        <strain evidence="5 6">CNPSo 4010</strain>
    </source>
</reference>
<comment type="subcellular location">
    <subcellularLocation>
        <location evidence="1">Secreted</location>
    </subcellularLocation>
</comment>
<evidence type="ECO:0000259" key="4">
    <source>
        <dbReference type="Pfam" id="PF12256"/>
    </source>
</evidence>
<dbReference type="Pfam" id="PF03534">
    <property type="entry name" value="SpvB"/>
    <property type="match status" value="1"/>
</dbReference>
<dbReference type="SUPFAM" id="SSF69318">
    <property type="entry name" value="Integrin alpha N-terminal domain"/>
    <property type="match status" value="1"/>
</dbReference>